<protein>
    <submittedName>
        <fullName evidence="16">Peptidase, M48 family</fullName>
        <ecNumber evidence="16">3.4.24.-</ecNumber>
    </submittedName>
</protein>
<dbReference type="InterPro" id="IPR032456">
    <property type="entry name" value="Peptidase_M48_N"/>
</dbReference>
<dbReference type="GO" id="GO:0004222">
    <property type="term" value="F:metalloendopeptidase activity"/>
    <property type="evidence" value="ECO:0007669"/>
    <property type="project" value="InterPro"/>
</dbReference>
<keyword evidence="7 12" id="KW-0862">Zinc</keyword>
<keyword evidence="8 13" id="KW-1133">Transmembrane helix</keyword>
<dbReference type="PANTHER" id="PTHR10120">
    <property type="entry name" value="CAAX PRENYL PROTEASE 1"/>
    <property type="match status" value="1"/>
</dbReference>
<evidence type="ECO:0000256" key="1">
    <source>
        <dbReference type="ARBA" id="ARBA00004477"/>
    </source>
</evidence>
<dbReference type="FunFam" id="3.30.2010.10:FF:000002">
    <property type="entry name" value="CAAX prenyl protease"/>
    <property type="match status" value="1"/>
</dbReference>
<dbReference type="EC" id="3.4.24.-" evidence="16"/>
<keyword evidence="4 12" id="KW-0479">Metal-binding</keyword>
<dbReference type="STRING" id="1125725.HMPREF1325_1522"/>
<evidence type="ECO:0000259" key="14">
    <source>
        <dbReference type="Pfam" id="PF01435"/>
    </source>
</evidence>
<dbReference type="InterPro" id="IPR001915">
    <property type="entry name" value="Peptidase_M48"/>
</dbReference>
<keyword evidence="2" id="KW-0645">Protease</keyword>
<accession>U2KZT9</accession>
<evidence type="ECO:0000256" key="2">
    <source>
        <dbReference type="ARBA" id="ARBA00022670"/>
    </source>
</evidence>
<dbReference type="eggNOG" id="COG0501">
    <property type="taxonomic scope" value="Bacteria"/>
</dbReference>
<dbReference type="Gene3D" id="3.30.2010.10">
    <property type="entry name" value="Metalloproteases ('zincins'), catalytic domain"/>
    <property type="match status" value="1"/>
</dbReference>
<feature type="binding site" evidence="12">
    <location>
        <position position="342"/>
    </location>
    <ligand>
        <name>Zn(2+)</name>
        <dbReference type="ChEBI" id="CHEBI:29105"/>
        <note>catalytic</note>
    </ligand>
</feature>
<evidence type="ECO:0000256" key="11">
    <source>
        <dbReference type="PIRSR" id="PIRSR627057-1"/>
    </source>
</evidence>
<feature type="domain" description="CAAX prenyl protease 1 N-terminal" evidence="15">
    <location>
        <begin position="94"/>
        <end position="265"/>
    </location>
</feature>
<dbReference type="Proteomes" id="UP000016646">
    <property type="component" value="Unassembled WGS sequence"/>
</dbReference>
<dbReference type="InterPro" id="IPR027057">
    <property type="entry name" value="CAXX_Prtase_1"/>
</dbReference>
<keyword evidence="9" id="KW-0482">Metalloprotease</keyword>
<feature type="transmembrane region" description="Helical" evidence="13">
    <location>
        <begin position="62"/>
        <end position="84"/>
    </location>
</feature>
<evidence type="ECO:0000256" key="13">
    <source>
        <dbReference type="SAM" id="Phobius"/>
    </source>
</evidence>
<dbReference type="PATRIC" id="fig|1125725.3.peg.1535"/>
<dbReference type="Pfam" id="PF16491">
    <property type="entry name" value="Peptidase_M48_N"/>
    <property type="match status" value="1"/>
</dbReference>
<gene>
    <name evidence="17" type="ORF">HMPREF0860_0516</name>
    <name evidence="16" type="ORF">HMPREF1325_1522</name>
</gene>
<feature type="transmembrane region" description="Helical" evidence="13">
    <location>
        <begin position="389"/>
        <end position="409"/>
    </location>
</feature>
<feature type="transmembrane region" description="Helical" evidence="13">
    <location>
        <begin position="352"/>
        <end position="369"/>
    </location>
</feature>
<feature type="binding site" evidence="12">
    <location>
        <position position="338"/>
    </location>
    <ligand>
        <name>Zn(2+)</name>
        <dbReference type="ChEBI" id="CHEBI:29105"/>
        <note>catalytic</note>
    </ligand>
</feature>
<feature type="transmembrane region" description="Helical" evidence="13">
    <location>
        <begin position="236"/>
        <end position="255"/>
    </location>
</feature>
<feature type="transmembrane region" description="Helical" evidence="13">
    <location>
        <begin position="161"/>
        <end position="182"/>
    </location>
</feature>
<evidence type="ECO:0000256" key="5">
    <source>
        <dbReference type="ARBA" id="ARBA00022801"/>
    </source>
</evidence>
<keyword evidence="19" id="KW-1185">Reference proteome</keyword>
<reference evidence="18 19" key="1">
    <citation type="submission" date="2013-08" db="EMBL/GenBank/DDBJ databases">
        <authorList>
            <person name="Durkin A.S."/>
            <person name="Haft D.R."/>
            <person name="McCorrison J."/>
            <person name="Torralba M."/>
            <person name="Gillis M."/>
            <person name="Haft D.H."/>
            <person name="Methe B."/>
            <person name="Sutton G."/>
            <person name="Nelson K.E."/>
        </authorList>
    </citation>
    <scope>NUCLEOTIDE SEQUENCE [LARGE SCALE GENOMIC DNA]</scope>
    <source>
        <strain evidence="17 19">ATCC 35536</strain>
        <strain evidence="16 18">VPI DR56BR1116</strain>
    </source>
</reference>
<evidence type="ECO:0000256" key="12">
    <source>
        <dbReference type="PIRSR" id="PIRSR627057-2"/>
    </source>
</evidence>
<comment type="caution">
    <text evidence="16">The sequence shown here is derived from an EMBL/GenBank/DDBJ whole genome shotgun (WGS) entry which is preliminary data.</text>
</comment>
<evidence type="ECO:0000256" key="7">
    <source>
        <dbReference type="ARBA" id="ARBA00022833"/>
    </source>
</evidence>
<evidence type="ECO:0000313" key="19">
    <source>
        <dbReference type="Proteomes" id="UP000016646"/>
    </source>
</evidence>
<evidence type="ECO:0000256" key="3">
    <source>
        <dbReference type="ARBA" id="ARBA00022692"/>
    </source>
</evidence>
<comment type="subcellular location">
    <subcellularLocation>
        <location evidence="1">Endoplasmic reticulum membrane</location>
        <topology evidence="1">Multi-pass membrane protein</topology>
    </subcellularLocation>
</comment>
<keyword evidence="6" id="KW-0256">Endoplasmic reticulum</keyword>
<feature type="domain" description="Peptidase M48" evidence="14">
    <location>
        <begin position="271"/>
        <end position="477"/>
    </location>
</feature>
<evidence type="ECO:0000313" key="18">
    <source>
        <dbReference type="Proteomes" id="UP000016412"/>
    </source>
</evidence>
<feature type="active site" evidence="11">
    <location>
        <position position="339"/>
    </location>
</feature>
<evidence type="ECO:0000256" key="4">
    <source>
        <dbReference type="ARBA" id="ARBA00022723"/>
    </source>
</evidence>
<sequence>MPSECRARDASCANAERDAACEAFHALAPCKHRARCILCACRRKKTPFAYGRKKRYTRAMQFSNLFVILYCVGTFLSFLLHNFIERLQYVFRKKYGRDIPPELAPYITSRDAEKTCAYKDARYRLWVFEYGTSTTFGAVLLLSGFYPHVFRALKSVFDNPYALTLIFALTVSIPSAVLSLPFEWYEEFVIEKRFGFSSMTLRLWIADKLKSIALALIVSVLLLSAMTAIFEHVSAWPFVLASVYVAFSLLMSFIYPRLIAPLFNKFTPLGEGALKSRISDFMERTGFKSSGVFIMDASKRSKHSNAYFTGFGKTKRVVLYDTLVEQLSVDEVGAVLAHELGHYKKHHIVKRFAVTIPLVYIVLFAAARLTSCEALYSGFGFSYDAALPYMKFIALFLLSEVFGGYGIFVRLVSNFFSRKDEYEADAYAKKLCGSGKPLSSALIALNRENNGEVRTAKIYSAFTYSHPTLLERLRALE</sequence>
<dbReference type="Pfam" id="PF01435">
    <property type="entry name" value="Peptidase_M48"/>
    <property type="match status" value="1"/>
</dbReference>
<evidence type="ECO:0000256" key="8">
    <source>
        <dbReference type="ARBA" id="ARBA00022989"/>
    </source>
</evidence>
<evidence type="ECO:0000256" key="10">
    <source>
        <dbReference type="ARBA" id="ARBA00023136"/>
    </source>
</evidence>
<proteinExistence type="predicted"/>
<keyword evidence="5 16" id="KW-0378">Hydrolase</keyword>
<evidence type="ECO:0000313" key="17">
    <source>
        <dbReference type="EMBL" id="ERJ97610.1"/>
    </source>
</evidence>
<feature type="transmembrane region" description="Helical" evidence="13">
    <location>
        <begin position="212"/>
        <end position="230"/>
    </location>
</feature>
<dbReference type="GO" id="GO:0071586">
    <property type="term" value="P:CAAX-box protein processing"/>
    <property type="evidence" value="ECO:0007669"/>
    <property type="project" value="InterPro"/>
</dbReference>
<name>U2KZT9_TRESO</name>
<evidence type="ECO:0000256" key="6">
    <source>
        <dbReference type="ARBA" id="ARBA00022824"/>
    </source>
</evidence>
<dbReference type="EMBL" id="AVQI01000084">
    <property type="protein sequence ID" value="ERJ97610.1"/>
    <property type="molecule type" value="Genomic_DNA"/>
</dbReference>
<evidence type="ECO:0000313" key="16">
    <source>
        <dbReference type="EMBL" id="ERF60460.1"/>
    </source>
</evidence>
<dbReference type="AlphaFoldDB" id="U2KZT9"/>
<dbReference type="Proteomes" id="UP000016412">
    <property type="component" value="Unassembled WGS sequence"/>
</dbReference>
<feature type="binding site" evidence="12">
    <location>
        <position position="421"/>
    </location>
    <ligand>
        <name>Zn(2+)</name>
        <dbReference type="ChEBI" id="CHEBI:29105"/>
        <note>catalytic</note>
    </ligand>
</feature>
<organism evidence="16 18">
    <name type="scientific">Treponema socranskii subsp. socranskii VPI DR56BR1116 = ATCC 35536</name>
    <dbReference type="NCBI Taxonomy" id="1125725"/>
    <lineage>
        <taxon>Bacteria</taxon>
        <taxon>Pseudomonadati</taxon>
        <taxon>Spirochaetota</taxon>
        <taxon>Spirochaetia</taxon>
        <taxon>Spirochaetales</taxon>
        <taxon>Treponemataceae</taxon>
        <taxon>Treponema</taxon>
    </lineage>
</organism>
<keyword evidence="3 13" id="KW-0812">Transmembrane</keyword>
<dbReference type="EMBL" id="AUZJ01000042">
    <property type="protein sequence ID" value="ERF60460.1"/>
    <property type="molecule type" value="Genomic_DNA"/>
</dbReference>
<feature type="transmembrane region" description="Helical" evidence="13">
    <location>
        <begin position="130"/>
        <end position="149"/>
    </location>
</feature>
<evidence type="ECO:0000256" key="9">
    <source>
        <dbReference type="ARBA" id="ARBA00023049"/>
    </source>
</evidence>
<dbReference type="GO" id="GO:0046872">
    <property type="term" value="F:metal ion binding"/>
    <property type="evidence" value="ECO:0007669"/>
    <property type="project" value="UniProtKB-KW"/>
</dbReference>
<evidence type="ECO:0000259" key="15">
    <source>
        <dbReference type="Pfam" id="PF16491"/>
    </source>
</evidence>
<feature type="active site" description="Proton donor" evidence="11">
    <location>
        <position position="425"/>
    </location>
</feature>
<comment type="cofactor">
    <cofactor evidence="12">
        <name>Zn(2+)</name>
        <dbReference type="ChEBI" id="CHEBI:29105"/>
    </cofactor>
    <text evidence="12">Binds 1 zinc ion per subunit.</text>
</comment>
<dbReference type="CDD" id="cd07343">
    <property type="entry name" value="M48A_Zmpste24p_like"/>
    <property type="match status" value="1"/>
</dbReference>
<keyword evidence="10 13" id="KW-0472">Membrane</keyword>